<keyword evidence="5 7" id="KW-0472">Membrane</keyword>
<dbReference type="InterPro" id="IPR036942">
    <property type="entry name" value="Beta-barrel_TonB_sf"/>
</dbReference>
<dbReference type="Gene3D" id="2.60.40.1120">
    <property type="entry name" value="Carboxypeptidase-like, regulatory domain"/>
    <property type="match status" value="1"/>
</dbReference>
<evidence type="ECO:0000256" key="1">
    <source>
        <dbReference type="ARBA" id="ARBA00004571"/>
    </source>
</evidence>
<dbReference type="PROSITE" id="PS52016">
    <property type="entry name" value="TONB_DEPENDENT_REC_3"/>
    <property type="match status" value="1"/>
</dbReference>
<comment type="similarity">
    <text evidence="7">Belongs to the TonB-dependent receptor family.</text>
</comment>
<reference evidence="9 10" key="1">
    <citation type="submission" date="2016-10" db="EMBL/GenBank/DDBJ databases">
        <authorList>
            <person name="de Groot N.N."/>
        </authorList>
    </citation>
    <scope>NUCLEOTIDE SEQUENCE [LARGE SCALE GENOMIC DNA]</scope>
    <source>
        <strain evidence="9 10">DSM 26130</strain>
    </source>
</reference>
<dbReference type="InterPro" id="IPR037066">
    <property type="entry name" value="Plug_dom_sf"/>
</dbReference>
<dbReference type="AlphaFoldDB" id="A0A1I2CE71"/>
<dbReference type="Gene3D" id="2.40.170.20">
    <property type="entry name" value="TonB-dependent receptor, beta-barrel domain"/>
    <property type="match status" value="1"/>
</dbReference>
<evidence type="ECO:0000256" key="5">
    <source>
        <dbReference type="ARBA" id="ARBA00023136"/>
    </source>
</evidence>
<evidence type="ECO:0000313" key="10">
    <source>
        <dbReference type="Proteomes" id="UP000198598"/>
    </source>
</evidence>
<dbReference type="Gene3D" id="2.170.130.10">
    <property type="entry name" value="TonB-dependent receptor, plug domain"/>
    <property type="match status" value="1"/>
</dbReference>
<evidence type="ECO:0000256" key="2">
    <source>
        <dbReference type="ARBA" id="ARBA00022448"/>
    </source>
</evidence>
<evidence type="ECO:0000256" key="4">
    <source>
        <dbReference type="ARBA" id="ARBA00022692"/>
    </source>
</evidence>
<gene>
    <name evidence="9" type="ORF">SAMN05216167_11758</name>
</gene>
<protein>
    <submittedName>
        <fullName evidence="9">TonB-linked outer membrane protein, SusC/RagA family</fullName>
    </submittedName>
</protein>
<evidence type="ECO:0000259" key="8">
    <source>
        <dbReference type="Pfam" id="PF07715"/>
    </source>
</evidence>
<dbReference type="InterPro" id="IPR008969">
    <property type="entry name" value="CarboxyPept-like_regulatory"/>
</dbReference>
<keyword evidence="3 7" id="KW-1134">Transmembrane beta strand</keyword>
<evidence type="ECO:0000256" key="3">
    <source>
        <dbReference type="ARBA" id="ARBA00022452"/>
    </source>
</evidence>
<dbReference type="EMBL" id="FOLQ01000017">
    <property type="protein sequence ID" value="SFE66548.1"/>
    <property type="molecule type" value="Genomic_DNA"/>
</dbReference>
<dbReference type="NCBIfam" id="TIGR04056">
    <property type="entry name" value="OMP_RagA_SusC"/>
    <property type="match status" value="1"/>
</dbReference>
<dbReference type="SUPFAM" id="SSF56935">
    <property type="entry name" value="Porins"/>
    <property type="match status" value="1"/>
</dbReference>
<accession>A0A1I2CE71</accession>
<sequence length="1133" mass="124575">MYKFTNHETIRMLMRISLLQLLLTVALTNGALAAKGQELLEQRVSLRLDNNTIRQALLTLEKTAHVKFVYSRQIVHIDQKVSLSATEEKLAVVLERLLRPLQLRYVVTGSQIAIVRGPTAEDVGDVAPAPYSASTELVDITIAGTVTSEAGEGMPGVSVVHKGTTRGTTTDAEGKYKLVIPDDPGSKATTALVFSFVGYSNQEVLVGNRTVVDVQLVPDLKSLNEVVVVGYGTQQKEDITGAIAIASAKELKDPPVAQVAQMLQGKLVGVRIDQVSGRPGEGMNIKVRGSVSITAGANPLYVVDGMPITGDINTINPAEIESISVLKDAASSSLYGSRAGNGVVLIQTKQAKAGKTQIDFSAYYGFEKIPDARKLKMMNAEEYAQFQKEIAESNGRAVNPAFQNPAQYAGKGTNWFDVVTRTGAVQSYNLTLRSGAKNFLTSVTGGYFKEDGVVIGTGFQRLSLRVNTVFTPSDKIKVGFNLAPNYAYNTNFATDGGPYGTENIISGALATSPLASPYNADGSLALTASDPASFGNPNWLRVAQEKVYKNKTQGLLSNAYVEYEIIKGLKAKTTANIQLSNNSIAQFNPSTIGVLFTPPPRIPSGSDNTTRMYNWMNENSLTYQNEFNGHSIDALVDFTAQQFRSENNLITATNYTDDKVQAVSAAGRVVVTSDVQKWALLSFLARLNYNYKSKYLFTASVRRDGSSRFGPNNRWGNFPSASVGWIVSKENFWRVTPISFLKLRASYGITGNFEIGNYSFRSTVGPVYYDFGNTLFQGRAANNLGDNNLGWERKKQFNIGADVYLLNDRIQLTYNYYRTTSSDLLYNVSVPVSSGFSSIQTNIGELKFWGHEIGLSTTNIRNSRLTWTTTLNLSFDRNRVEKLSTEKTNAIYQGMVNYGFYSHISQVGSPVGLFYGAVWDGVYKDKQDFDNSPKYTDSQIGTIKFKDLNGDGKITFPEDYTTTGTPWPTYIFGLTNQLNYRNFDLGLTITGNYGNQILAHYENWLTNLDGPFNVLEEVKDRWKSPTDPGAGKYGSVQQGTTYLERDRWSTRYLKDGSFLSFKNITLGYTLPLKVKTIRSLRVYSSIQNAWLITKYPGNPEVNTRNVSSGSSPGVDEGSYPVPRTVSFGVNIGF</sequence>
<evidence type="ECO:0000256" key="6">
    <source>
        <dbReference type="ARBA" id="ARBA00023237"/>
    </source>
</evidence>
<feature type="domain" description="TonB-dependent receptor plug" evidence="8">
    <location>
        <begin position="236"/>
        <end position="343"/>
    </location>
</feature>
<dbReference type="InterPro" id="IPR012910">
    <property type="entry name" value="Plug_dom"/>
</dbReference>
<name>A0A1I2CE71_9BACT</name>
<evidence type="ECO:0000256" key="7">
    <source>
        <dbReference type="PROSITE-ProRule" id="PRU01360"/>
    </source>
</evidence>
<dbReference type="Pfam" id="PF13715">
    <property type="entry name" value="CarbopepD_reg_2"/>
    <property type="match status" value="1"/>
</dbReference>
<dbReference type="STRING" id="662367.SAMN05216167_11758"/>
<keyword evidence="6 7" id="KW-0998">Cell outer membrane</keyword>
<dbReference type="SUPFAM" id="SSF49464">
    <property type="entry name" value="Carboxypeptidase regulatory domain-like"/>
    <property type="match status" value="1"/>
</dbReference>
<organism evidence="9 10">
    <name type="scientific">Spirosoma endophyticum</name>
    <dbReference type="NCBI Taxonomy" id="662367"/>
    <lineage>
        <taxon>Bacteria</taxon>
        <taxon>Pseudomonadati</taxon>
        <taxon>Bacteroidota</taxon>
        <taxon>Cytophagia</taxon>
        <taxon>Cytophagales</taxon>
        <taxon>Cytophagaceae</taxon>
        <taxon>Spirosoma</taxon>
    </lineage>
</organism>
<dbReference type="NCBIfam" id="TIGR04057">
    <property type="entry name" value="SusC_RagA_signa"/>
    <property type="match status" value="1"/>
</dbReference>
<dbReference type="InterPro" id="IPR023996">
    <property type="entry name" value="TonB-dep_OMP_SusC/RagA"/>
</dbReference>
<keyword evidence="4 7" id="KW-0812">Transmembrane</keyword>
<evidence type="ECO:0000313" key="9">
    <source>
        <dbReference type="EMBL" id="SFE66548.1"/>
    </source>
</evidence>
<proteinExistence type="inferred from homology"/>
<dbReference type="Proteomes" id="UP000198598">
    <property type="component" value="Unassembled WGS sequence"/>
</dbReference>
<keyword evidence="10" id="KW-1185">Reference proteome</keyword>
<comment type="subcellular location">
    <subcellularLocation>
        <location evidence="1 7">Cell outer membrane</location>
        <topology evidence="1 7">Multi-pass membrane protein</topology>
    </subcellularLocation>
</comment>
<dbReference type="InterPro" id="IPR023997">
    <property type="entry name" value="TonB-dep_OMP_SusC/RagA_CS"/>
</dbReference>
<dbReference type="GO" id="GO:0009279">
    <property type="term" value="C:cell outer membrane"/>
    <property type="evidence" value="ECO:0007669"/>
    <property type="project" value="UniProtKB-SubCell"/>
</dbReference>
<dbReference type="InterPro" id="IPR039426">
    <property type="entry name" value="TonB-dep_rcpt-like"/>
</dbReference>
<dbReference type="Pfam" id="PF07715">
    <property type="entry name" value="Plug"/>
    <property type="match status" value="1"/>
</dbReference>
<keyword evidence="2 7" id="KW-0813">Transport</keyword>
<dbReference type="RefSeq" id="WP_245776803.1">
    <property type="nucleotide sequence ID" value="NZ_FOLQ01000017.1"/>
</dbReference>